<dbReference type="AlphaFoldDB" id="A0AAD7EWY2"/>
<dbReference type="EMBL" id="JARIHO010000008">
    <property type="protein sequence ID" value="KAJ7356685.1"/>
    <property type="molecule type" value="Genomic_DNA"/>
</dbReference>
<evidence type="ECO:0000313" key="1">
    <source>
        <dbReference type="EMBL" id="KAJ7356685.1"/>
    </source>
</evidence>
<proteinExistence type="predicted"/>
<accession>A0AAD7EWY2</accession>
<sequence>MIHFPRGATRVHLPTLNFLHISIAKKEPAEYLIEIFDIFDAPALTKLVVHGTHGDQISLLLCSTGLPHSSFPALTTVSFIYTGSCHCEIEGGNRPSLVISSPPIVFPALSHLSLINQCYTEHLIRDILGPESEPWPLLKIITLGVKNDSFEDVRGALETTVISKRERGDPLPKVQILRAPTSLANWNEKNSWDMETAW</sequence>
<comment type="caution">
    <text evidence="1">The sequence shown here is derived from an EMBL/GenBank/DDBJ whole genome shotgun (WGS) entry which is preliminary data.</text>
</comment>
<organism evidence="1 2">
    <name type="scientific">Mycena albidolilacea</name>
    <dbReference type="NCBI Taxonomy" id="1033008"/>
    <lineage>
        <taxon>Eukaryota</taxon>
        <taxon>Fungi</taxon>
        <taxon>Dikarya</taxon>
        <taxon>Basidiomycota</taxon>
        <taxon>Agaricomycotina</taxon>
        <taxon>Agaricomycetes</taxon>
        <taxon>Agaricomycetidae</taxon>
        <taxon>Agaricales</taxon>
        <taxon>Marasmiineae</taxon>
        <taxon>Mycenaceae</taxon>
        <taxon>Mycena</taxon>
    </lineage>
</organism>
<evidence type="ECO:0000313" key="2">
    <source>
        <dbReference type="Proteomes" id="UP001218218"/>
    </source>
</evidence>
<keyword evidence="2" id="KW-1185">Reference proteome</keyword>
<protein>
    <submittedName>
        <fullName evidence="1">Uncharacterized protein</fullName>
    </submittedName>
</protein>
<dbReference type="Proteomes" id="UP001218218">
    <property type="component" value="Unassembled WGS sequence"/>
</dbReference>
<reference evidence="1" key="1">
    <citation type="submission" date="2023-03" db="EMBL/GenBank/DDBJ databases">
        <title>Massive genome expansion in bonnet fungi (Mycena s.s.) driven by repeated elements and novel gene families across ecological guilds.</title>
        <authorList>
            <consortium name="Lawrence Berkeley National Laboratory"/>
            <person name="Harder C.B."/>
            <person name="Miyauchi S."/>
            <person name="Viragh M."/>
            <person name="Kuo A."/>
            <person name="Thoen E."/>
            <person name="Andreopoulos B."/>
            <person name="Lu D."/>
            <person name="Skrede I."/>
            <person name="Drula E."/>
            <person name="Henrissat B."/>
            <person name="Morin E."/>
            <person name="Kohler A."/>
            <person name="Barry K."/>
            <person name="LaButti K."/>
            <person name="Morin E."/>
            <person name="Salamov A."/>
            <person name="Lipzen A."/>
            <person name="Mereny Z."/>
            <person name="Hegedus B."/>
            <person name="Baldrian P."/>
            <person name="Stursova M."/>
            <person name="Weitz H."/>
            <person name="Taylor A."/>
            <person name="Grigoriev I.V."/>
            <person name="Nagy L.G."/>
            <person name="Martin F."/>
            <person name="Kauserud H."/>
        </authorList>
    </citation>
    <scope>NUCLEOTIDE SEQUENCE</scope>
    <source>
        <strain evidence="1">CBHHK002</strain>
    </source>
</reference>
<name>A0AAD7EWY2_9AGAR</name>
<gene>
    <name evidence="1" type="ORF">DFH08DRAFT_932782</name>
</gene>